<dbReference type="GO" id="GO:0006508">
    <property type="term" value="P:proteolysis"/>
    <property type="evidence" value="ECO:0007669"/>
    <property type="project" value="UniProtKB-KW"/>
</dbReference>
<keyword evidence="11" id="KW-1185">Reference proteome</keyword>
<comment type="cofactor">
    <cofactor evidence="1">
        <name>Co(2+)</name>
        <dbReference type="ChEBI" id="CHEBI:48828"/>
    </cofactor>
</comment>
<sequence>MASKAVMEKYAKLAVVSGVNVQPGQMLVISASVTDYEFVRMCVKAAYEAGAGYVKINWHDEQDNLMNYQYASTETLEETPQWKYDMTDWEHKKGCCYLHVISDTPGLMKDIDPTKIQRVQAAYSKKNAPLKKYTMNNDGQWSIVALPSAGWANKVFPDKKEDEAVEALMDAILMSVRVNEENDPVEEWNKHNAEILGHSKMLNDYNFKALHFTNELGTDLTVELVKNHIWGGGCEYSTKGVLFNPNMPTEENFCMPLKTGVNGKVYASMPLSYQGKLIEDFWLEFKDGKVVNYGAKKEQDVLKSLVEFDEGSCYLGEVALISYDSPIKNTGILFYNTLFDENASCHLALGDAYPMNVKGGTEMTDEDLAAAGANKSMTHVDFMFGSRQMHIEGICQDGSTVTVFDHGNFVF</sequence>
<evidence type="ECO:0000256" key="2">
    <source>
        <dbReference type="ARBA" id="ARBA00001946"/>
    </source>
</evidence>
<reference evidence="10 11" key="1">
    <citation type="submission" date="2021-10" db="EMBL/GenBank/DDBJ databases">
        <title>Anaerobic single-cell dispensing facilitates the cultivation of human gut bacteria.</title>
        <authorList>
            <person name="Afrizal A."/>
        </authorList>
    </citation>
    <scope>NUCLEOTIDE SEQUENCE [LARGE SCALE GENOMIC DNA]</scope>
    <source>
        <strain evidence="10 11">CLA-AA-H224</strain>
    </source>
</reference>
<keyword evidence="9" id="KW-0482">Metalloprotease</keyword>
<name>A0AAE3JAD3_9FIRM</name>
<evidence type="ECO:0000313" key="10">
    <source>
        <dbReference type="EMBL" id="MCC2220090.1"/>
    </source>
</evidence>
<dbReference type="Proteomes" id="UP001198200">
    <property type="component" value="Unassembled WGS sequence"/>
</dbReference>
<dbReference type="RefSeq" id="WP_308730793.1">
    <property type="nucleotide sequence ID" value="NZ_JAJEQN010000001.1"/>
</dbReference>
<dbReference type="AlphaFoldDB" id="A0AAE3JAD3"/>
<dbReference type="GO" id="GO:0004177">
    <property type="term" value="F:aminopeptidase activity"/>
    <property type="evidence" value="ECO:0007669"/>
    <property type="project" value="UniProtKB-KW"/>
</dbReference>
<evidence type="ECO:0000256" key="6">
    <source>
        <dbReference type="ARBA" id="ARBA00022670"/>
    </source>
</evidence>
<keyword evidence="7" id="KW-0479">Metal-binding</keyword>
<dbReference type="GO" id="GO:0046872">
    <property type="term" value="F:metal ion binding"/>
    <property type="evidence" value="ECO:0007669"/>
    <property type="project" value="UniProtKB-KW"/>
</dbReference>
<evidence type="ECO:0000256" key="8">
    <source>
        <dbReference type="ARBA" id="ARBA00022801"/>
    </source>
</evidence>
<comment type="cofactor">
    <cofactor evidence="3">
        <name>Zn(2+)</name>
        <dbReference type="ChEBI" id="CHEBI:29105"/>
    </cofactor>
</comment>
<dbReference type="Gene3D" id="3.40.1830.10">
    <property type="entry name" value="Thermophilic metalloprotease (M29)"/>
    <property type="match status" value="1"/>
</dbReference>
<comment type="cofactor">
    <cofactor evidence="2">
        <name>Mg(2+)</name>
        <dbReference type="ChEBI" id="CHEBI:18420"/>
    </cofactor>
</comment>
<evidence type="ECO:0000256" key="9">
    <source>
        <dbReference type="ARBA" id="ARBA00023049"/>
    </source>
</evidence>
<evidence type="ECO:0000256" key="1">
    <source>
        <dbReference type="ARBA" id="ARBA00001941"/>
    </source>
</evidence>
<accession>A0AAE3JAD3</accession>
<dbReference type="Pfam" id="PF02073">
    <property type="entry name" value="Peptidase_M29"/>
    <property type="match status" value="1"/>
</dbReference>
<evidence type="ECO:0000313" key="11">
    <source>
        <dbReference type="Proteomes" id="UP001198200"/>
    </source>
</evidence>
<proteinExistence type="inferred from homology"/>
<dbReference type="PRINTS" id="PR00919">
    <property type="entry name" value="THERMOPTASE"/>
</dbReference>
<evidence type="ECO:0000256" key="7">
    <source>
        <dbReference type="ARBA" id="ARBA00022723"/>
    </source>
</evidence>
<dbReference type="InterPro" id="IPR000787">
    <property type="entry name" value="Peptidase_M29"/>
</dbReference>
<comment type="similarity">
    <text evidence="4">Belongs to the peptidase M29 family.</text>
</comment>
<protein>
    <submittedName>
        <fullName evidence="10">Aminopeptidase</fullName>
    </submittedName>
</protein>
<evidence type="ECO:0000256" key="3">
    <source>
        <dbReference type="ARBA" id="ARBA00001947"/>
    </source>
</evidence>
<dbReference type="GO" id="GO:0008237">
    <property type="term" value="F:metallopeptidase activity"/>
    <property type="evidence" value="ECO:0007669"/>
    <property type="project" value="UniProtKB-KW"/>
</dbReference>
<keyword evidence="6" id="KW-0645">Protease</keyword>
<dbReference type="PANTHER" id="PTHR34448:SF3">
    <property type="entry name" value="AMINOPEPTIDASE AMPS"/>
    <property type="match status" value="1"/>
</dbReference>
<dbReference type="SUPFAM" id="SSF144052">
    <property type="entry name" value="Thermophilic metalloprotease-like"/>
    <property type="match status" value="1"/>
</dbReference>
<keyword evidence="5 10" id="KW-0031">Aminopeptidase</keyword>
<dbReference type="EMBL" id="JAJEQN010000001">
    <property type="protein sequence ID" value="MCC2220090.1"/>
    <property type="molecule type" value="Genomic_DNA"/>
</dbReference>
<gene>
    <name evidence="10" type="ORF">LKD48_00300</name>
</gene>
<evidence type="ECO:0000256" key="4">
    <source>
        <dbReference type="ARBA" id="ARBA00008236"/>
    </source>
</evidence>
<evidence type="ECO:0000256" key="5">
    <source>
        <dbReference type="ARBA" id="ARBA00022438"/>
    </source>
</evidence>
<dbReference type="PANTHER" id="PTHR34448">
    <property type="entry name" value="AMINOPEPTIDASE"/>
    <property type="match status" value="1"/>
</dbReference>
<organism evidence="10 11">
    <name type="scientific">Anthropogastromicrobium aceti</name>
    <dbReference type="NCBI Taxonomy" id="2981768"/>
    <lineage>
        <taxon>Bacteria</taxon>
        <taxon>Bacillati</taxon>
        <taxon>Bacillota</taxon>
        <taxon>Clostridia</taxon>
        <taxon>Lachnospirales</taxon>
        <taxon>Lachnospiraceae</taxon>
        <taxon>Anthropogastromicrobium</taxon>
    </lineage>
</organism>
<comment type="caution">
    <text evidence="10">The sequence shown here is derived from an EMBL/GenBank/DDBJ whole genome shotgun (WGS) entry which is preliminary data.</text>
</comment>
<keyword evidence="8" id="KW-0378">Hydrolase</keyword>
<dbReference type="InterPro" id="IPR035097">
    <property type="entry name" value="M29_N-terminal"/>
</dbReference>
<dbReference type="InterPro" id="IPR052170">
    <property type="entry name" value="M29_Exopeptidase"/>
</dbReference>